<dbReference type="EMBL" id="CM001219">
    <property type="protein sequence ID" value="KEH34454.1"/>
    <property type="molecule type" value="Genomic_DNA"/>
</dbReference>
<gene>
    <name evidence="1" type="ordered locus">MTR_3g466670</name>
</gene>
<protein>
    <submittedName>
        <fullName evidence="1 2">Uncharacterized protein</fullName>
    </submittedName>
</protein>
<dbReference type="EnsemblPlants" id="KEH34454">
    <property type="protein sequence ID" value="KEH34454"/>
    <property type="gene ID" value="MTR_3g466670"/>
</dbReference>
<accession>A0A072UXD0</accession>
<evidence type="ECO:0000313" key="1">
    <source>
        <dbReference type="EMBL" id="KEH34454.1"/>
    </source>
</evidence>
<reference evidence="1 3" key="1">
    <citation type="journal article" date="2011" name="Nature">
        <title>The Medicago genome provides insight into the evolution of rhizobial symbioses.</title>
        <authorList>
            <person name="Young N.D."/>
            <person name="Debelle F."/>
            <person name="Oldroyd G.E."/>
            <person name="Geurts R."/>
            <person name="Cannon S.B."/>
            <person name="Udvardi M.K."/>
            <person name="Benedito V.A."/>
            <person name="Mayer K.F."/>
            <person name="Gouzy J."/>
            <person name="Schoof H."/>
            <person name="Van de Peer Y."/>
            <person name="Proost S."/>
            <person name="Cook D.R."/>
            <person name="Meyers B.C."/>
            <person name="Spannagl M."/>
            <person name="Cheung F."/>
            <person name="De Mita S."/>
            <person name="Krishnakumar V."/>
            <person name="Gundlach H."/>
            <person name="Zhou S."/>
            <person name="Mudge J."/>
            <person name="Bharti A.K."/>
            <person name="Murray J.D."/>
            <person name="Naoumkina M.A."/>
            <person name="Rosen B."/>
            <person name="Silverstein K.A."/>
            <person name="Tang H."/>
            <person name="Rombauts S."/>
            <person name="Zhao P.X."/>
            <person name="Zhou P."/>
            <person name="Barbe V."/>
            <person name="Bardou P."/>
            <person name="Bechner M."/>
            <person name="Bellec A."/>
            <person name="Berger A."/>
            <person name="Berges H."/>
            <person name="Bidwell S."/>
            <person name="Bisseling T."/>
            <person name="Choisne N."/>
            <person name="Couloux A."/>
            <person name="Denny R."/>
            <person name="Deshpande S."/>
            <person name="Dai X."/>
            <person name="Doyle J.J."/>
            <person name="Dudez A.M."/>
            <person name="Farmer A.D."/>
            <person name="Fouteau S."/>
            <person name="Franken C."/>
            <person name="Gibelin C."/>
            <person name="Gish J."/>
            <person name="Goldstein S."/>
            <person name="Gonzalez A.J."/>
            <person name="Green P.J."/>
            <person name="Hallab A."/>
            <person name="Hartog M."/>
            <person name="Hua A."/>
            <person name="Humphray S.J."/>
            <person name="Jeong D.H."/>
            <person name="Jing Y."/>
            <person name="Jocker A."/>
            <person name="Kenton S.M."/>
            <person name="Kim D.J."/>
            <person name="Klee K."/>
            <person name="Lai H."/>
            <person name="Lang C."/>
            <person name="Lin S."/>
            <person name="Macmil S.L."/>
            <person name="Magdelenat G."/>
            <person name="Matthews L."/>
            <person name="McCorrison J."/>
            <person name="Monaghan E.L."/>
            <person name="Mun J.H."/>
            <person name="Najar F.Z."/>
            <person name="Nicholson C."/>
            <person name="Noirot C."/>
            <person name="O'Bleness M."/>
            <person name="Paule C.R."/>
            <person name="Poulain J."/>
            <person name="Prion F."/>
            <person name="Qin B."/>
            <person name="Qu C."/>
            <person name="Retzel E.F."/>
            <person name="Riddle C."/>
            <person name="Sallet E."/>
            <person name="Samain S."/>
            <person name="Samson N."/>
            <person name="Sanders I."/>
            <person name="Saurat O."/>
            <person name="Scarpelli C."/>
            <person name="Schiex T."/>
            <person name="Segurens B."/>
            <person name="Severin A.J."/>
            <person name="Sherrier D.J."/>
            <person name="Shi R."/>
            <person name="Sims S."/>
            <person name="Singer S.R."/>
            <person name="Sinharoy S."/>
            <person name="Sterck L."/>
            <person name="Viollet A."/>
            <person name="Wang B.B."/>
            <person name="Wang K."/>
            <person name="Wang M."/>
            <person name="Wang X."/>
            <person name="Warfsmann J."/>
            <person name="Weissenbach J."/>
            <person name="White D.D."/>
            <person name="White J.D."/>
            <person name="Wiley G.B."/>
            <person name="Wincker P."/>
            <person name="Xing Y."/>
            <person name="Yang L."/>
            <person name="Yao Z."/>
            <person name="Ying F."/>
            <person name="Zhai J."/>
            <person name="Zhou L."/>
            <person name="Zuber A."/>
            <person name="Denarie J."/>
            <person name="Dixon R.A."/>
            <person name="May G.D."/>
            <person name="Schwartz D.C."/>
            <person name="Rogers J."/>
            <person name="Quetier F."/>
            <person name="Town C.D."/>
            <person name="Roe B.A."/>
        </authorList>
    </citation>
    <scope>NUCLEOTIDE SEQUENCE [LARGE SCALE GENOMIC DNA]</scope>
    <source>
        <strain evidence="1">A17</strain>
        <strain evidence="2 3">cv. Jemalong A17</strain>
    </source>
</reference>
<reference evidence="2" key="3">
    <citation type="submission" date="2015-04" db="UniProtKB">
        <authorList>
            <consortium name="EnsemblPlants"/>
        </authorList>
    </citation>
    <scope>IDENTIFICATION</scope>
    <source>
        <strain evidence="2">cv. Jemalong A17</strain>
    </source>
</reference>
<dbReference type="HOGENOM" id="CLU_2708526_0_0_1"/>
<reference evidence="1 3" key="2">
    <citation type="journal article" date="2014" name="BMC Genomics">
        <title>An improved genome release (version Mt4.0) for the model legume Medicago truncatula.</title>
        <authorList>
            <person name="Tang H."/>
            <person name="Krishnakumar V."/>
            <person name="Bidwell S."/>
            <person name="Rosen B."/>
            <person name="Chan A."/>
            <person name="Zhou S."/>
            <person name="Gentzbittel L."/>
            <person name="Childs K.L."/>
            <person name="Yandell M."/>
            <person name="Gundlach H."/>
            <person name="Mayer K.F."/>
            <person name="Schwartz D.C."/>
            <person name="Town C.D."/>
        </authorList>
    </citation>
    <scope>GENOME REANNOTATION</scope>
    <source>
        <strain evidence="1">A17</strain>
        <strain evidence="2 3">cv. Jemalong A17</strain>
    </source>
</reference>
<evidence type="ECO:0000313" key="3">
    <source>
        <dbReference type="Proteomes" id="UP000002051"/>
    </source>
</evidence>
<keyword evidence="3" id="KW-1185">Reference proteome</keyword>
<name>A0A072UXD0_MEDTR</name>
<sequence length="73" mass="8391">MMKRGLGVKNLRVVNLSLLVKCRWRLIQYGKRLWKKFLHVKYGESIGNLVVEGGRKDVMPLEEVAGGIKLVLR</sequence>
<organism evidence="1 3">
    <name type="scientific">Medicago truncatula</name>
    <name type="common">Barrel medic</name>
    <name type="synonym">Medicago tribuloides</name>
    <dbReference type="NCBI Taxonomy" id="3880"/>
    <lineage>
        <taxon>Eukaryota</taxon>
        <taxon>Viridiplantae</taxon>
        <taxon>Streptophyta</taxon>
        <taxon>Embryophyta</taxon>
        <taxon>Tracheophyta</taxon>
        <taxon>Spermatophyta</taxon>
        <taxon>Magnoliopsida</taxon>
        <taxon>eudicotyledons</taxon>
        <taxon>Gunneridae</taxon>
        <taxon>Pentapetalae</taxon>
        <taxon>rosids</taxon>
        <taxon>fabids</taxon>
        <taxon>Fabales</taxon>
        <taxon>Fabaceae</taxon>
        <taxon>Papilionoideae</taxon>
        <taxon>50 kb inversion clade</taxon>
        <taxon>NPAAA clade</taxon>
        <taxon>Hologalegina</taxon>
        <taxon>IRL clade</taxon>
        <taxon>Trifolieae</taxon>
        <taxon>Medicago</taxon>
    </lineage>
</organism>
<dbReference type="AlphaFoldDB" id="A0A072UXD0"/>
<evidence type="ECO:0000313" key="2">
    <source>
        <dbReference type="EnsemblPlants" id="KEH34454"/>
    </source>
</evidence>
<dbReference type="Proteomes" id="UP000002051">
    <property type="component" value="Chromosome 3"/>
</dbReference>
<proteinExistence type="predicted"/>